<organism evidence="2 3">
    <name type="scientific">Candidatus Roizmanbacteria bacterium CG09_land_8_20_14_0_10_41_9</name>
    <dbReference type="NCBI Taxonomy" id="1974850"/>
    <lineage>
        <taxon>Bacteria</taxon>
        <taxon>Candidatus Roizmaniibacteriota</taxon>
    </lineage>
</organism>
<reference evidence="3" key="1">
    <citation type="submission" date="2017-09" db="EMBL/GenBank/DDBJ databases">
        <title>Depth-based differentiation of microbial function through sediment-hosted aquifers and enrichment of novel symbionts in the deep terrestrial subsurface.</title>
        <authorList>
            <person name="Probst A.J."/>
            <person name="Ladd B."/>
            <person name="Jarett J.K."/>
            <person name="Geller-Mcgrath D.E."/>
            <person name="Sieber C.M.K."/>
            <person name="Emerson J.B."/>
            <person name="Anantharaman K."/>
            <person name="Thomas B.C."/>
            <person name="Malmstrom R."/>
            <person name="Stieglmeier M."/>
            <person name="Klingl A."/>
            <person name="Woyke T."/>
            <person name="Ryan C.M."/>
            <person name="Banfield J.F."/>
        </authorList>
    </citation>
    <scope>NUCLEOTIDE SEQUENCE [LARGE SCALE GENOMIC DNA]</scope>
</reference>
<keyword evidence="1" id="KW-1133">Transmembrane helix</keyword>
<proteinExistence type="predicted"/>
<protein>
    <submittedName>
        <fullName evidence="2">Uncharacterized protein</fullName>
    </submittedName>
</protein>
<comment type="caution">
    <text evidence="2">The sequence shown here is derived from an EMBL/GenBank/DDBJ whole genome shotgun (WGS) entry which is preliminary data.</text>
</comment>
<accession>A0A2H0WSH8</accession>
<keyword evidence="1" id="KW-0472">Membrane</keyword>
<keyword evidence="1" id="KW-0812">Transmembrane</keyword>
<evidence type="ECO:0000256" key="1">
    <source>
        <dbReference type="SAM" id="Phobius"/>
    </source>
</evidence>
<feature type="transmembrane region" description="Helical" evidence="1">
    <location>
        <begin position="6"/>
        <end position="30"/>
    </location>
</feature>
<evidence type="ECO:0000313" key="2">
    <source>
        <dbReference type="EMBL" id="PIS15581.1"/>
    </source>
</evidence>
<evidence type="ECO:0000313" key="3">
    <source>
        <dbReference type="Proteomes" id="UP000231198"/>
    </source>
</evidence>
<dbReference type="EMBL" id="PEZG01000061">
    <property type="protein sequence ID" value="PIS15581.1"/>
    <property type="molecule type" value="Genomic_DNA"/>
</dbReference>
<dbReference type="AlphaFoldDB" id="A0A2H0WSH8"/>
<sequence>MENQRFNPLYVLSAALGILLLLIATVFFLLKGGSKETQTDGTKKTNPSPTLIRIAPENQPTIEATSTGALLGDIPQELVDLTTQKKELRDKVPLKEDKFTIAFDFIADKFVVLLKDPKTETRSIFETWLQNNYPAIPLDRFTFK</sequence>
<dbReference type="Proteomes" id="UP000231198">
    <property type="component" value="Unassembled WGS sequence"/>
</dbReference>
<gene>
    <name evidence="2" type="ORF">COT62_02895</name>
</gene>
<name>A0A2H0WSH8_9BACT</name>